<gene>
    <name evidence="2" type="ORF">SCORR_v1c07860</name>
</gene>
<dbReference type="KEGG" id="scou:SCORR_v1c07860"/>
<evidence type="ECO:0000256" key="1">
    <source>
        <dbReference type="SAM" id="Phobius"/>
    </source>
</evidence>
<dbReference type="Proteomes" id="UP000203229">
    <property type="component" value="Chromosome"/>
</dbReference>
<feature type="transmembrane region" description="Helical" evidence="1">
    <location>
        <begin position="7"/>
        <end position="29"/>
    </location>
</feature>
<dbReference type="OrthoDB" id="388491at2"/>
<organism evidence="2 3">
    <name type="scientific">Spiroplasma corruscae</name>
    <dbReference type="NCBI Taxonomy" id="216934"/>
    <lineage>
        <taxon>Bacteria</taxon>
        <taxon>Bacillati</taxon>
        <taxon>Mycoplasmatota</taxon>
        <taxon>Mollicutes</taxon>
        <taxon>Entomoplasmatales</taxon>
        <taxon>Spiroplasmataceae</taxon>
        <taxon>Spiroplasma</taxon>
    </lineage>
</organism>
<keyword evidence="1" id="KW-0812">Transmembrane</keyword>
<accession>A0A222EPU4</accession>
<proteinExistence type="predicted"/>
<keyword evidence="1" id="KW-0472">Membrane</keyword>
<sequence>MKKLLTFTSISMFCLTVLVVPLFFIILSFNNSHVNQAPNNNINNSNGDISKSNQGFNDLNTMDENGEVTKNLGIINLSGKSEITADIADQFLKMNNSNDKIFSLNTEDIYIKSVFLSNARITLEGFVGFVDVTYTLKNLDKLIDNIDIGNINKLDDSSIFDKFKSMNKKFLNVDLPSIFSIEYNDLKSSYLVFNSGGKPTGRSDNNKITINYKISNLDSLILVKNIGDVSTIKHEDIVNKVITANQKNQNIAIIEKFKNSFSVKSDNSSYNSATLLLNTNDLEVNYSDLSFKIDNLNCLIDTSSLGYLNNINKTEIVNKVVEMNPLLKSYLSDNKDEALEVTEYHLKSAKFKLKNNIKLSQEISVNYDCKTLSGIIQTNKLGDIEEYNKYNPNTQIVENTKKSNFLLDEINDNNRFIVSNINYENFTSSQQRVASSYNLTISGYEGSVNLNYGVKRKNVSDVIKNKNLGSFYWTNKQEVIDRISTSLDLNNVYVNSLTYDSVEIKAKEDSLKFYDSVNVSFKTDFNNRGTKTDISTVANAVRNSSTEVITKSHIQDSSTFGTHYINDSGGEQKFNFNYIVPLSISTLYYYKSNSYLRLFAKITLSKLASTGSVENTGTSIGGSTSSILDIPISTINSLSSNGNPWTGEIDTGGKFNNQRVGFRTRSWGMCNKSDTLGITSRFEVNVRKNSVDGDNQSLIFSFTVSNSMSDWSTCDSFDTWYKFTIYGISVESK</sequence>
<name>A0A222EPU4_9MOLU</name>
<keyword evidence="1" id="KW-1133">Transmembrane helix</keyword>
<dbReference type="EMBL" id="CP022535">
    <property type="protein sequence ID" value="ASP28558.1"/>
    <property type="molecule type" value="Genomic_DNA"/>
</dbReference>
<evidence type="ECO:0000313" key="3">
    <source>
        <dbReference type="Proteomes" id="UP000203229"/>
    </source>
</evidence>
<dbReference type="AlphaFoldDB" id="A0A222EPU4"/>
<keyword evidence="3" id="KW-1185">Reference proteome</keyword>
<protein>
    <submittedName>
        <fullName evidence="2">Uncharacterized protein</fullName>
    </submittedName>
</protein>
<evidence type="ECO:0000313" key="2">
    <source>
        <dbReference type="EMBL" id="ASP28558.1"/>
    </source>
</evidence>
<reference evidence="2 3" key="1">
    <citation type="submission" date="2017-07" db="EMBL/GenBank/DDBJ databases">
        <title>Complete genome sequence of Spiroplasma corruscae EC-1 (DSM 19793).</title>
        <authorList>
            <person name="Tsai Y.-M."/>
            <person name="Lo W.-S."/>
            <person name="Kuo C.-H."/>
        </authorList>
    </citation>
    <scope>NUCLEOTIDE SEQUENCE [LARGE SCALE GENOMIC DNA]</scope>
    <source>
        <strain evidence="2 3">EC-1</strain>
    </source>
</reference>
<dbReference type="RefSeq" id="WP_094049405.1">
    <property type="nucleotide sequence ID" value="NZ_CP022535.1"/>
</dbReference>